<sequence>MKKYICRVLIFMVTIFTMGISGLGSENVYGAQGGSVSIELPSFKVIMNGETVNNNYSQYPLIVYKDITYFPMTYSDCRYLGIESTWKGDKLGLSVDATGVTAAYNPYTSSSRNGKNYKASVPAFPIQVNGKAIDNSKEEYPLLSFRNITYFPMTWKYGVEQFGWDYSFNQKSGLAITSKNIKLKQTAISANRPEEPEYSSFVGKKDTNVVVKGGYVYFTNKTGGILQAPLTNPTKTKLVYQLEKNTYYGGDYNQHSLYVEGSKAMLYYHRGGAVMGADCRLELNPDGTVRPLQSSYYDTTAIGDKLFMVWRGPAPGLGGLRMAKDVDDEGVPLGSAGYWYYPLSNSAPFFSVYDNQLLVRAAKSLENAENERDLEVCQVYKVDVNTNKLTQVSHAPEDVVGAQLEGDNLYYLSKSQVYQISLKDGAETLLGTATGLSASINEQPFKVLGGKAYFTKEDGQLYTLGKETSLNPKAELLSMRRTGDNQEYLACTFKEDTAVPYRTLVFDRSGSVVFKSSDCSTGLEVEGSTLSFYNVTTQKVCSGKIK</sequence>
<dbReference type="AlphaFoldDB" id="A0A858BWV6"/>
<evidence type="ECO:0008006" key="3">
    <source>
        <dbReference type="Google" id="ProtNLM"/>
    </source>
</evidence>
<evidence type="ECO:0000313" key="2">
    <source>
        <dbReference type="Proteomes" id="UP000466848"/>
    </source>
</evidence>
<keyword evidence="2" id="KW-1185">Reference proteome</keyword>
<dbReference type="EMBL" id="CP048649">
    <property type="protein sequence ID" value="QIB69204.1"/>
    <property type="molecule type" value="Genomic_DNA"/>
</dbReference>
<reference evidence="1 2" key="1">
    <citation type="submission" date="2020-02" db="EMBL/GenBank/DDBJ databases">
        <authorList>
            <person name="Kim Y.B."/>
            <person name="Roh S.W."/>
        </authorList>
    </citation>
    <scope>NUCLEOTIDE SEQUENCE [LARGE SCALE GENOMIC DNA]</scope>
    <source>
        <strain evidence="1 2">DSM 103574</strain>
    </source>
</reference>
<protein>
    <recommendedName>
        <fullName evidence="3">DUF5050 domain-containing protein</fullName>
    </recommendedName>
</protein>
<dbReference type="SUPFAM" id="SSF69304">
    <property type="entry name" value="Tricorn protease N-terminal domain"/>
    <property type="match status" value="1"/>
</dbReference>
<gene>
    <name evidence="1" type="ORF">Ami103574_07650</name>
</gene>
<name>A0A858BWV6_9FIRM</name>
<proteinExistence type="predicted"/>
<accession>A0A858BWV6</accession>
<dbReference type="KEGG" id="abut:Ami103574_07650"/>
<dbReference type="RefSeq" id="WP_163066253.1">
    <property type="nucleotide sequence ID" value="NZ_CP048649.1"/>
</dbReference>
<dbReference type="Proteomes" id="UP000466848">
    <property type="component" value="Chromosome"/>
</dbReference>
<evidence type="ECO:0000313" key="1">
    <source>
        <dbReference type="EMBL" id="QIB69204.1"/>
    </source>
</evidence>
<organism evidence="1 2">
    <name type="scientific">Aminipila butyrica</name>
    <dbReference type="NCBI Taxonomy" id="433296"/>
    <lineage>
        <taxon>Bacteria</taxon>
        <taxon>Bacillati</taxon>
        <taxon>Bacillota</taxon>
        <taxon>Clostridia</taxon>
        <taxon>Peptostreptococcales</taxon>
        <taxon>Anaerovoracaceae</taxon>
        <taxon>Aminipila</taxon>
    </lineage>
</organism>